<dbReference type="Proteomes" id="UP001207918">
    <property type="component" value="Unassembled WGS sequence"/>
</dbReference>
<protein>
    <recommendedName>
        <fullName evidence="3">Surface antigen</fullName>
    </recommendedName>
</protein>
<proteinExistence type="predicted"/>
<dbReference type="EMBL" id="JAGGJA010000015">
    <property type="protein sequence ID" value="MCW9708677.1"/>
    <property type="molecule type" value="Genomic_DNA"/>
</dbReference>
<evidence type="ECO:0008006" key="3">
    <source>
        <dbReference type="Google" id="ProtNLM"/>
    </source>
</evidence>
<comment type="caution">
    <text evidence="1">The sequence shown here is derived from an EMBL/GenBank/DDBJ whole genome shotgun (WGS) entry which is preliminary data.</text>
</comment>
<gene>
    <name evidence="1" type="ORF">J6I44_17580</name>
</gene>
<organism evidence="1 2">
    <name type="scientific">Fodinibius salsisoli</name>
    <dbReference type="NCBI Taxonomy" id="2820877"/>
    <lineage>
        <taxon>Bacteria</taxon>
        <taxon>Pseudomonadati</taxon>
        <taxon>Balneolota</taxon>
        <taxon>Balneolia</taxon>
        <taxon>Balneolales</taxon>
        <taxon>Balneolaceae</taxon>
        <taxon>Fodinibius</taxon>
    </lineage>
</organism>
<dbReference type="RefSeq" id="WP_265767480.1">
    <property type="nucleotide sequence ID" value="NZ_JAGGJA010000015.1"/>
</dbReference>
<accession>A0ABT3PS54</accession>
<sequence length="480" mass="54862">MEFLSFNHHRVLRLLLWLGIAMVTQAGAVVHASHIHEETFITTTTNTNPFFKVADPDTIPGKAHPDSIPYRADRTLARTLLKAPAAVVHLAIQPLKWGINWNEEKQVISRISDFLLNEEKTAGFYPSFSIGGRTAFAAGFTYFNRDLFNGGHSFDFNTFYTNTQNYRLDINYKVPPAPRRRYQIDISGNLRKNNDQDIFLGGNSGPEDLEVDYQIESYNLKTEVGYLIRPNLLAKVTNGVIHTRVHNVAEQTETGEPLSNFVDPETYGFCTTNLLSSGLGVTLDHRKGLSENDNTNLISRVTTSYDFKQTKVRVYSGALYDAGISYSRSLNNTDFEYLTYYGDWQQFFSVPGLPLDRRLAFRARLQKRYPLGGASVPFYEQSILGDADNLRGYEQDRFRDLGSLLFTLEYRYPIWDTWDAVLFTDQGQVFSNYDQITFNRFHGSVGTGLRFMTASDFLFRVEIAFSKEEIRSLLKFTMNF</sequence>
<evidence type="ECO:0000313" key="1">
    <source>
        <dbReference type="EMBL" id="MCW9708677.1"/>
    </source>
</evidence>
<name>A0ABT3PS54_9BACT</name>
<evidence type="ECO:0000313" key="2">
    <source>
        <dbReference type="Proteomes" id="UP001207918"/>
    </source>
</evidence>
<reference evidence="1 2" key="1">
    <citation type="submission" date="2021-03" db="EMBL/GenBank/DDBJ databases">
        <title>Aliifodinibius sp. nov., a new bacterium isolated from saline soil.</title>
        <authorList>
            <person name="Galisteo C."/>
            <person name="De La Haba R."/>
            <person name="Sanchez-Porro C."/>
            <person name="Ventosa A."/>
        </authorList>
    </citation>
    <scope>NUCLEOTIDE SEQUENCE [LARGE SCALE GENOMIC DNA]</scope>
    <source>
        <strain evidence="1 2">1BSP15-2V2</strain>
    </source>
</reference>
<keyword evidence="2" id="KW-1185">Reference proteome</keyword>
<dbReference type="Gene3D" id="2.40.160.50">
    <property type="entry name" value="membrane protein fhac: a member of the omp85/tpsb transporter family"/>
    <property type="match status" value="1"/>
</dbReference>